<organism evidence="4 5">
    <name type="scientific">Papaver somniferum</name>
    <name type="common">Opium poppy</name>
    <dbReference type="NCBI Taxonomy" id="3469"/>
    <lineage>
        <taxon>Eukaryota</taxon>
        <taxon>Viridiplantae</taxon>
        <taxon>Streptophyta</taxon>
        <taxon>Embryophyta</taxon>
        <taxon>Tracheophyta</taxon>
        <taxon>Spermatophyta</taxon>
        <taxon>Magnoliopsida</taxon>
        <taxon>Ranunculales</taxon>
        <taxon>Papaveraceae</taxon>
        <taxon>Papaveroideae</taxon>
        <taxon>Papaver</taxon>
    </lineage>
</organism>
<feature type="repeat" description="RCC1" evidence="2">
    <location>
        <begin position="125"/>
        <end position="181"/>
    </location>
</feature>
<sequence length="496" mass="52040">MKGTMLAGVRWLLKHNNNSKKFRLNASSSVAGGIGRSCYDCIPNIRTFSSSSSVREGCDDGVGGYVMSFGDGNQGALGLPSSSMGIGAGGGGDAYEPTKITGLPSDDITCIGAGHYHSLSVTSHGDVWSWGRNNEFQLGRDSFDVPSRDSWSKPEMVQGLSQVRVKAVYASGVVSTAIGEDGSLWVWGKSRRGQLGLGKGITDSPLPSRVEALAGEHIVKVSLGWGHTLALTNDGRLFGWGYSADGRLGHIGMSLENMSMSPQILGASTLVETQGTTSSLEVAEKLVLEQMQKENDMPIIWEPCLLQELNGVQVSDVACGLDHSLVLCCNGVLLSGGNNTYGQLGRGKEDSSGLSPVDMSFQPLSISSGLGHSLAVCQQISSSQEVMGGDVSGTGIASWGWNGNSQLGRSGPENVPKLVEGLEEETPLFVSGGRVHSVALTSKGGVWVWGCGKNGRLGLGSSIDEVEPALIEDLEGVKVLQIASGFDHNLLLVVNQ</sequence>
<dbReference type="Pfam" id="PF25390">
    <property type="entry name" value="WD40_RLD"/>
    <property type="match status" value="1"/>
</dbReference>
<feature type="repeat" description="RCC1" evidence="2">
    <location>
        <begin position="331"/>
        <end position="379"/>
    </location>
</feature>
<reference evidence="4 5" key="1">
    <citation type="journal article" date="2018" name="Science">
        <title>The opium poppy genome and morphinan production.</title>
        <authorList>
            <person name="Guo L."/>
            <person name="Winzer T."/>
            <person name="Yang X."/>
            <person name="Li Y."/>
            <person name="Ning Z."/>
            <person name="He Z."/>
            <person name="Teodor R."/>
            <person name="Lu Y."/>
            <person name="Bowser T.A."/>
            <person name="Graham I.A."/>
            <person name="Ye K."/>
        </authorList>
    </citation>
    <scope>NUCLEOTIDE SEQUENCE [LARGE SCALE GENOMIC DNA]</scope>
    <source>
        <strain evidence="5">cv. HN1</strain>
        <tissue evidence="4">Leaves</tissue>
    </source>
</reference>
<dbReference type="InterPro" id="IPR051210">
    <property type="entry name" value="Ub_ligase/GEF_domain"/>
</dbReference>
<evidence type="ECO:0000259" key="3">
    <source>
        <dbReference type="Pfam" id="PF25390"/>
    </source>
</evidence>
<dbReference type="PRINTS" id="PR00633">
    <property type="entry name" value="RCCNDNSATION"/>
</dbReference>
<dbReference type="STRING" id="3469.A0A4Y7K227"/>
<dbReference type="Gene3D" id="2.130.10.30">
    <property type="entry name" value="Regulator of chromosome condensation 1/beta-lactamase-inhibitor protein II"/>
    <property type="match status" value="2"/>
</dbReference>
<evidence type="ECO:0000313" key="5">
    <source>
        <dbReference type="Proteomes" id="UP000316621"/>
    </source>
</evidence>
<dbReference type="InterPro" id="IPR000408">
    <property type="entry name" value="Reg_chr_condens"/>
</dbReference>
<accession>A0A4Y7K227</accession>
<dbReference type="PANTHER" id="PTHR22870">
    <property type="entry name" value="REGULATOR OF CHROMOSOME CONDENSATION"/>
    <property type="match status" value="1"/>
</dbReference>
<evidence type="ECO:0000256" key="1">
    <source>
        <dbReference type="ARBA" id="ARBA00022737"/>
    </source>
</evidence>
<feature type="repeat" description="RCC1" evidence="2">
    <location>
        <begin position="182"/>
        <end position="234"/>
    </location>
</feature>
<proteinExistence type="predicted"/>
<dbReference type="SUPFAM" id="SSF50985">
    <property type="entry name" value="RCC1/BLIP-II"/>
    <property type="match status" value="2"/>
</dbReference>
<feature type="repeat" description="RCC1" evidence="2">
    <location>
        <begin position="64"/>
        <end position="124"/>
    </location>
</feature>
<protein>
    <recommendedName>
        <fullName evidence="3">RCC1-like domain-containing protein</fullName>
    </recommendedName>
</protein>
<keyword evidence="5" id="KW-1185">Reference proteome</keyword>
<dbReference type="PROSITE" id="PS50012">
    <property type="entry name" value="RCC1_3"/>
    <property type="match status" value="7"/>
</dbReference>
<name>A0A4Y7K227_PAPSO</name>
<feature type="repeat" description="RCC1" evidence="2">
    <location>
        <begin position="235"/>
        <end position="330"/>
    </location>
</feature>
<feature type="repeat" description="RCC1" evidence="2">
    <location>
        <begin position="444"/>
        <end position="495"/>
    </location>
</feature>
<dbReference type="OrthoDB" id="8068875at2759"/>
<dbReference type="OMA" id="SWNEPKR"/>
<dbReference type="InterPro" id="IPR058923">
    <property type="entry name" value="RCC1-like_dom"/>
</dbReference>
<dbReference type="EMBL" id="CM010720">
    <property type="protein sequence ID" value="RZC65989.1"/>
    <property type="molecule type" value="Genomic_DNA"/>
</dbReference>
<keyword evidence="1" id="KW-0677">Repeat</keyword>
<evidence type="ECO:0000256" key="2">
    <source>
        <dbReference type="PROSITE-ProRule" id="PRU00235"/>
    </source>
</evidence>
<dbReference type="PROSITE" id="PS00626">
    <property type="entry name" value="RCC1_2"/>
    <property type="match status" value="2"/>
</dbReference>
<feature type="repeat" description="RCC1" evidence="2">
    <location>
        <begin position="394"/>
        <end position="443"/>
    </location>
</feature>
<feature type="domain" description="RCC1-like" evidence="3">
    <location>
        <begin position="66"/>
        <end position="490"/>
    </location>
</feature>
<dbReference type="InterPro" id="IPR009091">
    <property type="entry name" value="RCC1/BLIP-II"/>
</dbReference>
<dbReference type="Proteomes" id="UP000316621">
    <property type="component" value="Chromosome 6"/>
</dbReference>
<dbReference type="AlphaFoldDB" id="A0A4Y7K227"/>
<dbReference type="Gramene" id="RZC65989">
    <property type="protein sequence ID" value="RZC65989"/>
    <property type="gene ID" value="C5167_009680"/>
</dbReference>
<dbReference type="PANTHER" id="PTHR22870:SF365">
    <property type="entry name" value="REGULATOR OF CHROMOSOME CONDENSATION (CELL CYCLE REGULATORY PROTEIN)-RELATED"/>
    <property type="match status" value="1"/>
</dbReference>
<evidence type="ECO:0000313" key="4">
    <source>
        <dbReference type="EMBL" id="RZC65989.1"/>
    </source>
</evidence>
<gene>
    <name evidence="4" type="ORF">C5167_009680</name>
</gene>